<dbReference type="InterPro" id="IPR004327">
    <property type="entry name" value="Phstyr_phstse_ac"/>
</dbReference>
<gene>
    <name evidence="11" type="ORF">CLIB1423_17S02960</name>
</gene>
<dbReference type="InterPro" id="IPR037218">
    <property type="entry name" value="PTPA_sf"/>
</dbReference>
<dbReference type="GO" id="GO:0008160">
    <property type="term" value="F:protein tyrosine phosphatase activator activity"/>
    <property type="evidence" value="ECO:0007669"/>
    <property type="project" value="TreeGrafter"/>
</dbReference>
<dbReference type="CDD" id="cd04087">
    <property type="entry name" value="PTPA"/>
    <property type="match status" value="1"/>
</dbReference>
<evidence type="ECO:0000256" key="10">
    <source>
        <dbReference type="SAM" id="MobiDB-lite"/>
    </source>
</evidence>
<evidence type="ECO:0000256" key="8">
    <source>
        <dbReference type="ARBA" id="ARBA00023242"/>
    </source>
</evidence>
<evidence type="ECO:0000256" key="7">
    <source>
        <dbReference type="ARBA" id="ARBA00023235"/>
    </source>
</evidence>
<dbReference type="OrthoDB" id="16120at2759"/>
<sequence>MPQGISPSKKIFDSSDLVRFRKSIAYKKIHWILEQVIEKVKGCEVPPGILDVELITKTPRSTPNRGRNTEANTSTTLPPPESVVEDRPASKNANFNGILKILNHLNSLIDETPPKEGPRRFGNLACRIWHDKVNEGLSTIVEENISIPSASIVETSYYLQEAFGSSLRLDFGTGHELSFLAFVGCIDGLVESLTGPELLTIFAKYYNVVRRLILEYNLEPAGSHGVWGLDDHFHLIYILGAAQFNENKNTGKASTGLATPPVSSVLTLRVIDQFKLRNLYVSGIAFIYKIKSGPFNEHSPIIYDIHTTVILWSKVLQGLRKMYEVEVLGKFPVVQHFWFGNIMYPWRDIDTNKDLPVFEKEEEETPLEPDFLNGTGVMTTRKNISMTGAPWARR</sequence>
<organism evidence="11 12">
    <name type="scientific">[Candida] railenensis</name>
    <dbReference type="NCBI Taxonomy" id="45579"/>
    <lineage>
        <taxon>Eukaryota</taxon>
        <taxon>Fungi</taxon>
        <taxon>Dikarya</taxon>
        <taxon>Ascomycota</taxon>
        <taxon>Saccharomycotina</taxon>
        <taxon>Pichiomycetes</taxon>
        <taxon>Debaryomycetaceae</taxon>
        <taxon>Kurtzmaniella</taxon>
    </lineage>
</organism>
<dbReference type="Gene3D" id="1.20.120.1150">
    <property type="match status" value="1"/>
</dbReference>
<evidence type="ECO:0000256" key="6">
    <source>
        <dbReference type="ARBA" id="ARBA00023110"/>
    </source>
</evidence>
<keyword evidence="5 9" id="KW-0963">Cytoplasm</keyword>
<dbReference type="AlphaFoldDB" id="A0A9P0QTC5"/>
<dbReference type="GO" id="GO:0005634">
    <property type="term" value="C:nucleus"/>
    <property type="evidence" value="ECO:0007669"/>
    <property type="project" value="UniProtKB-SubCell"/>
</dbReference>
<comment type="similarity">
    <text evidence="4 9">Belongs to the PTPA-type PPIase family.</text>
</comment>
<dbReference type="InterPro" id="IPR043170">
    <property type="entry name" value="PTPA_C_lid"/>
</dbReference>
<dbReference type="GO" id="GO:0003755">
    <property type="term" value="F:peptidyl-prolyl cis-trans isomerase activity"/>
    <property type="evidence" value="ECO:0007669"/>
    <property type="project" value="UniProtKB-KW"/>
</dbReference>
<dbReference type="PIRSF" id="PIRSF016325">
    <property type="entry name" value="Phstyr_phstse_ac"/>
    <property type="match status" value="1"/>
</dbReference>
<dbReference type="Proteomes" id="UP000837801">
    <property type="component" value="Unassembled WGS sequence"/>
</dbReference>
<evidence type="ECO:0000313" key="11">
    <source>
        <dbReference type="EMBL" id="CAH2354608.1"/>
    </source>
</evidence>
<keyword evidence="12" id="KW-1185">Reference proteome</keyword>
<comment type="catalytic activity">
    <reaction evidence="1 9">
        <text>[protein]-peptidylproline (omega=180) = [protein]-peptidylproline (omega=0)</text>
        <dbReference type="Rhea" id="RHEA:16237"/>
        <dbReference type="Rhea" id="RHEA-COMP:10747"/>
        <dbReference type="Rhea" id="RHEA-COMP:10748"/>
        <dbReference type="ChEBI" id="CHEBI:83833"/>
        <dbReference type="ChEBI" id="CHEBI:83834"/>
        <dbReference type="EC" id="5.2.1.8"/>
    </reaction>
</comment>
<comment type="subcellular location">
    <subcellularLocation>
        <location evidence="3 9">Cytoplasm</location>
    </subcellularLocation>
    <subcellularLocation>
        <location evidence="2">Nucleus</location>
    </subcellularLocation>
</comment>
<evidence type="ECO:0000256" key="5">
    <source>
        <dbReference type="ARBA" id="ARBA00022490"/>
    </source>
</evidence>
<proteinExistence type="inferred from homology"/>
<evidence type="ECO:0000256" key="1">
    <source>
        <dbReference type="ARBA" id="ARBA00000971"/>
    </source>
</evidence>
<comment type="function">
    <text evidence="9">PPIases accelerate the folding of proteins. It catalyzes the cis-trans isomerization of proline imidic peptide bonds in oligopeptides.</text>
</comment>
<dbReference type="Pfam" id="PF03095">
    <property type="entry name" value="PTPA"/>
    <property type="match status" value="1"/>
</dbReference>
<name>A0A9P0QTC5_9ASCO</name>
<dbReference type="PANTHER" id="PTHR10012">
    <property type="entry name" value="SERINE/THREONINE-PROTEIN PHOSPHATASE 2A REGULATORY SUBUNIT B"/>
    <property type="match status" value="1"/>
</dbReference>
<evidence type="ECO:0000256" key="2">
    <source>
        <dbReference type="ARBA" id="ARBA00004123"/>
    </source>
</evidence>
<dbReference type="PANTHER" id="PTHR10012:SF3">
    <property type="entry name" value="SERINE_THREONINE-PROTEIN PHOSPHATASE 2A ACTIVATOR 1"/>
    <property type="match status" value="1"/>
</dbReference>
<protein>
    <recommendedName>
        <fullName evidence="9">Serine/threonine-protein phosphatase 2A activator</fullName>
        <ecNumber evidence="9">5.2.1.8</ecNumber>
    </recommendedName>
    <alternativeName>
        <fullName evidence="9">Phosphotyrosyl phosphatase activator</fullName>
    </alternativeName>
</protein>
<evidence type="ECO:0000313" key="12">
    <source>
        <dbReference type="Proteomes" id="UP000837801"/>
    </source>
</evidence>
<dbReference type="SUPFAM" id="SSF140984">
    <property type="entry name" value="PTPA-like"/>
    <property type="match status" value="1"/>
</dbReference>
<reference evidence="11" key="1">
    <citation type="submission" date="2022-03" db="EMBL/GenBank/DDBJ databases">
        <authorList>
            <person name="Legras J.-L."/>
            <person name="Devillers H."/>
            <person name="Grondin C."/>
        </authorList>
    </citation>
    <scope>NUCLEOTIDE SEQUENCE</scope>
    <source>
        <strain evidence="11">CLIB 1423</strain>
    </source>
</reference>
<feature type="region of interest" description="Disordered" evidence="10">
    <location>
        <begin position="56"/>
        <end position="88"/>
    </location>
</feature>
<evidence type="ECO:0000256" key="3">
    <source>
        <dbReference type="ARBA" id="ARBA00004496"/>
    </source>
</evidence>
<dbReference type="GO" id="GO:0005737">
    <property type="term" value="C:cytoplasm"/>
    <property type="evidence" value="ECO:0007669"/>
    <property type="project" value="UniProtKB-SubCell"/>
</dbReference>
<dbReference type="GO" id="GO:0007052">
    <property type="term" value="P:mitotic spindle organization"/>
    <property type="evidence" value="ECO:0007669"/>
    <property type="project" value="TreeGrafter"/>
</dbReference>
<dbReference type="EC" id="5.2.1.8" evidence="9"/>
<feature type="compositionally biased region" description="Polar residues" evidence="10">
    <location>
        <begin position="58"/>
        <end position="76"/>
    </location>
</feature>
<accession>A0A9P0QTC5</accession>
<keyword evidence="8" id="KW-0539">Nucleus</keyword>
<keyword evidence="6 9" id="KW-0697">Rotamase</keyword>
<evidence type="ECO:0000256" key="9">
    <source>
        <dbReference type="RuleBase" id="RU361210"/>
    </source>
</evidence>
<dbReference type="GO" id="GO:0000159">
    <property type="term" value="C:protein phosphatase type 2A complex"/>
    <property type="evidence" value="ECO:0007669"/>
    <property type="project" value="TreeGrafter"/>
</dbReference>
<keyword evidence="7 9" id="KW-0413">Isomerase</keyword>
<evidence type="ECO:0000256" key="4">
    <source>
        <dbReference type="ARBA" id="ARBA00011019"/>
    </source>
</evidence>
<dbReference type="EMBL" id="CAKXYY010000017">
    <property type="protein sequence ID" value="CAH2354608.1"/>
    <property type="molecule type" value="Genomic_DNA"/>
</dbReference>
<comment type="caution">
    <text evidence="11">The sequence shown here is derived from an EMBL/GenBank/DDBJ whole genome shotgun (WGS) entry which is preliminary data.</text>
</comment>